<evidence type="ECO:0000256" key="1">
    <source>
        <dbReference type="SAM" id="Phobius"/>
    </source>
</evidence>
<keyword evidence="1" id="KW-0472">Membrane</keyword>
<organism evidence="2">
    <name type="scientific">candidate division TA06 bacterium ADurb.Bin417</name>
    <dbReference type="NCBI Taxonomy" id="1852828"/>
    <lineage>
        <taxon>Bacteria</taxon>
        <taxon>Bacteria division TA06</taxon>
    </lineage>
</organism>
<dbReference type="Gene3D" id="3.30.420.380">
    <property type="match status" value="1"/>
</dbReference>
<accession>A0A1V5MLR0</accession>
<keyword evidence="1" id="KW-1133">Transmembrane helix</keyword>
<name>A0A1V5MLR0_UNCT6</name>
<proteinExistence type="predicted"/>
<sequence>MAGFFTGSGFSRRTTLYLEETRAWLWAGGGPFQKAGDAVSFEADRLERLLEELKNGFQARPGERVTVILAPELVLEKAVFLPFRQARQVALVLPEELAAVLPDSLEEYRYGFLAPPDDPFPVTAFLAREADLSRIAAALQPGRPRFVTLEPVLASLKAAGRDQVILLIRGGRSHRLALFQKGRFAMGRSFRSGPAEFEERLREERELLLRSARLPETVESVEFNPARELDPDRAGRTRAFPLLPGGGGQNRDRRLAGGLAMTAALLVLAALTIFSTQARRRAEADYRRVDNELRRQKTLAAGADANFSQLMADETAARLVRSDLSPLESFNRFTVAVPENLPLTLEYLEIDRTRVLVNAALPEAGQLDRLVKALTRSGDFVNPVLGELKVDKGLVRFPLTLGLKEAGPGR</sequence>
<feature type="transmembrane region" description="Helical" evidence="1">
    <location>
        <begin position="255"/>
        <end position="274"/>
    </location>
</feature>
<dbReference type="EMBL" id="MWAK01000004">
    <property type="protein sequence ID" value="OPZ93860.1"/>
    <property type="molecule type" value="Genomic_DNA"/>
</dbReference>
<reference evidence="2" key="1">
    <citation type="submission" date="2017-02" db="EMBL/GenBank/DDBJ databases">
        <title>Delving into the versatile metabolic prowess of the omnipresent phylum Bacteroidetes.</title>
        <authorList>
            <person name="Nobu M.K."/>
            <person name="Mei R."/>
            <person name="Narihiro T."/>
            <person name="Kuroda K."/>
            <person name="Liu W.-T."/>
        </authorList>
    </citation>
    <scope>NUCLEOTIDE SEQUENCE</scope>
    <source>
        <strain evidence="2">ADurb.Bin417</strain>
    </source>
</reference>
<dbReference type="Proteomes" id="UP000485484">
    <property type="component" value="Unassembled WGS sequence"/>
</dbReference>
<dbReference type="AlphaFoldDB" id="A0A1V5MLR0"/>
<evidence type="ECO:0000313" key="2">
    <source>
        <dbReference type="EMBL" id="OPZ93860.1"/>
    </source>
</evidence>
<evidence type="ECO:0008006" key="3">
    <source>
        <dbReference type="Google" id="ProtNLM"/>
    </source>
</evidence>
<protein>
    <recommendedName>
        <fullName evidence="3">Fimbrial assembly protein (PilN)</fullName>
    </recommendedName>
</protein>
<gene>
    <name evidence="2" type="ORF">BWY73_00058</name>
</gene>
<comment type="caution">
    <text evidence="2">The sequence shown here is derived from an EMBL/GenBank/DDBJ whole genome shotgun (WGS) entry which is preliminary data.</text>
</comment>
<keyword evidence="1" id="KW-0812">Transmembrane</keyword>